<protein>
    <recommendedName>
        <fullName evidence="9">ATP-dependent dethiobiotin synthetase BioD</fullName>
        <ecNumber evidence="9">6.3.3.3</ecNumber>
    </recommendedName>
    <alternativeName>
        <fullName evidence="9">DTB synthetase</fullName>
        <shortName evidence="9">DTBS</shortName>
    </alternativeName>
    <alternativeName>
        <fullName evidence="9">Dethiobiotin synthase</fullName>
    </alternativeName>
</protein>
<comment type="caution">
    <text evidence="11">The sequence shown here is derived from an EMBL/GenBank/DDBJ whole genome shotgun (WGS) entry which is preliminary data.</text>
</comment>
<name>A0ABT8V4Y8_9BACL</name>
<evidence type="ECO:0000256" key="10">
    <source>
        <dbReference type="SAM" id="MobiDB-lite"/>
    </source>
</evidence>
<proteinExistence type="inferred from homology"/>
<evidence type="ECO:0000256" key="4">
    <source>
        <dbReference type="ARBA" id="ARBA00022741"/>
    </source>
</evidence>
<evidence type="ECO:0000256" key="2">
    <source>
        <dbReference type="ARBA" id="ARBA00022598"/>
    </source>
</evidence>
<evidence type="ECO:0000256" key="5">
    <source>
        <dbReference type="ARBA" id="ARBA00022756"/>
    </source>
</evidence>
<evidence type="ECO:0000256" key="6">
    <source>
        <dbReference type="ARBA" id="ARBA00022840"/>
    </source>
</evidence>
<comment type="subcellular location">
    <subcellularLocation>
        <location evidence="9">Cytoplasm</location>
    </subcellularLocation>
</comment>
<keyword evidence="6 9" id="KW-0067">ATP-binding</keyword>
<dbReference type="EMBL" id="JAUMKJ010000005">
    <property type="protein sequence ID" value="MDO3676501.1"/>
    <property type="molecule type" value="Genomic_DNA"/>
</dbReference>
<evidence type="ECO:0000256" key="9">
    <source>
        <dbReference type="HAMAP-Rule" id="MF_00336"/>
    </source>
</evidence>
<feature type="binding site" evidence="9">
    <location>
        <begin position="136"/>
        <end position="139"/>
    </location>
    <ligand>
        <name>ATP</name>
        <dbReference type="ChEBI" id="CHEBI:30616"/>
    </ligand>
</feature>
<feature type="binding site" evidence="9">
    <location>
        <position position="136"/>
    </location>
    <ligand>
        <name>Mg(2+)</name>
        <dbReference type="ChEBI" id="CHEBI:18420"/>
    </ligand>
</feature>
<comment type="subunit">
    <text evidence="9">Homodimer.</text>
</comment>
<dbReference type="GO" id="GO:0004141">
    <property type="term" value="F:dethiobiotin synthase activity"/>
    <property type="evidence" value="ECO:0007669"/>
    <property type="project" value="UniProtKB-EC"/>
</dbReference>
<dbReference type="Gene3D" id="3.40.50.300">
    <property type="entry name" value="P-loop containing nucleotide triphosphate hydrolases"/>
    <property type="match status" value="1"/>
</dbReference>
<organism evidence="11 12">
    <name type="scientific">Paenibacillus ehimensis</name>
    <dbReference type="NCBI Taxonomy" id="79264"/>
    <lineage>
        <taxon>Bacteria</taxon>
        <taxon>Bacillati</taxon>
        <taxon>Bacillota</taxon>
        <taxon>Bacilli</taxon>
        <taxon>Bacillales</taxon>
        <taxon>Paenibacillaceae</taxon>
        <taxon>Paenibacillus</taxon>
    </lineage>
</organism>
<comment type="pathway">
    <text evidence="9">Cofactor biosynthesis; biotin biosynthesis; biotin from 7,8-diaminononanoate: step 1/2.</text>
</comment>
<keyword evidence="3 9" id="KW-0479">Metal-binding</keyword>
<sequence length="263" mass="27372">MGTHTSSAHGGEELRDRKASGRKRWRGAFVTGTDTGVGKTVITAAIAAALRGEGRNVGVWKPVQSGALLGRGITDAERLLRGTGLAERPEQIAPFTFAAPLAPALAAEQAGAALTMAGLLAAGEPLSERYDALLIEGAGGAAVPLTSDALVADLIAELGVPALIVARCGLGTINHTLLTAALLRQRGIPVAGVVMNEADPATSRNDPSTAANAELIERYGGLRVLGRFPWLSGEVTRERLVRAVEQHIDISPVRQMLDNARSQ</sequence>
<feature type="binding site" evidence="9">
    <location>
        <begin position="196"/>
        <end position="197"/>
    </location>
    <ligand>
        <name>ATP</name>
        <dbReference type="ChEBI" id="CHEBI:30616"/>
    </ligand>
</feature>
<evidence type="ECO:0000256" key="8">
    <source>
        <dbReference type="ARBA" id="ARBA00047386"/>
    </source>
</evidence>
<evidence type="ECO:0000313" key="11">
    <source>
        <dbReference type="EMBL" id="MDO3676501.1"/>
    </source>
</evidence>
<reference evidence="11" key="1">
    <citation type="submission" date="2023-07" db="EMBL/GenBank/DDBJ databases">
        <authorList>
            <person name="Aktuganov G."/>
            <person name="Boyko T."/>
            <person name="Delegan Y."/>
            <person name="Galimzianova N."/>
            <person name="Gilvanova E."/>
            <person name="Korobov V."/>
            <person name="Kuzmina L."/>
            <person name="Melentiev A."/>
            <person name="Milman P."/>
            <person name="Ryabova A."/>
            <person name="Stupak E."/>
            <person name="Yasakov T."/>
            <person name="Zharikova N."/>
            <person name="Zhurenko E."/>
        </authorList>
    </citation>
    <scope>NUCLEOTIDE SEQUENCE</scope>
    <source>
        <strain evidence="11">IB-739</strain>
    </source>
</reference>
<dbReference type="PANTHER" id="PTHR43210:SF2">
    <property type="entry name" value="ATP-DEPENDENT DETHIOBIOTIN SYNTHETASE BIOD 2"/>
    <property type="match status" value="1"/>
</dbReference>
<keyword evidence="4 9" id="KW-0547">Nucleotide-binding</keyword>
<dbReference type="InterPro" id="IPR027417">
    <property type="entry name" value="P-loop_NTPase"/>
</dbReference>
<dbReference type="HAMAP" id="MF_00336">
    <property type="entry name" value="BioD"/>
    <property type="match status" value="1"/>
</dbReference>
<evidence type="ECO:0000256" key="7">
    <source>
        <dbReference type="ARBA" id="ARBA00022842"/>
    </source>
</evidence>
<dbReference type="Pfam" id="PF13500">
    <property type="entry name" value="AAA_26"/>
    <property type="match status" value="1"/>
</dbReference>
<feature type="binding site" evidence="9">
    <location>
        <begin position="36"/>
        <end position="41"/>
    </location>
    <ligand>
        <name>ATP</name>
        <dbReference type="ChEBI" id="CHEBI:30616"/>
    </ligand>
</feature>
<feature type="binding site" evidence="9">
    <location>
        <position position="75"/>
    </location>
    <ligand>
        <name>Mg(2+)</name>
        <dbReference type="ChEBI" id="CHEBI:18420"/>
    </ligand>
</feature>
<evidence type="ECO:0000256" key="1">
    <source>
        <dbReference type="ARBA" id="ARBA00022490"/>
    </source>
</evidence>
<dbReference type="PANTHER" id="PTHR43210">
    <property type="entry name" value="DETHIOBIOTIN SYNTHETASE"/>
    <property type="match status" value="1"/>
</dbReference>
<feature type="active site" evidence="9">
    <location>
        <position position="61"/>
    </location>
</feature>
<evidence type="ECO:0000256" key="3">
    <source>
        <dbReference type="ARBA" id="ARBA00022723"/>
    </source>
</evidence>
<accession>A0ABT8V4Y8</accession>
<comment type="catalytic activity">
    <reaction evidence="9">
        <text>(7R,8S)-7,8-diammoniononanoate + CO2 + ATP = (4R,5S)-dethiobiotin + ADP + phosphate + 3 H(+)</text>
        <dbReference type="Rhea" id="RHEA:15805"/>
        <dbReference type="ChEBI" id="CHEBI:15378"/>
        <dbReference type="ChEBI" id="CHEBI:16526"/>
        <dbReference type="ChEBI" id="CHEBI:30616"/>
        <dbReference type="ChEBI" id="CHEBI:43474"/>
        <dbReference type="ChEBI" id="CHEBI:149469"/>
        <dbReference type="ChEBI" id="CHEBI:149473"/>
        <dbReference type="ChEBI" id="CHEBI:456216"/>
        <dbReference type="EC" id="6.3.3.3"/>
    </reaction>
</comment>
<dbReference type="CDD" id="cd03109">
    <property type="entry name" value="DTBS"/>
    <property type="match status" value="1"/>
</dbReference>
<dbReference type="RefSeq" id="WP_302877527.1">
    <property type="nucleotide sequence ID" value="NZ_JARLKN010000021.1"/>
</dbReference>
<keyword evidence="1 9" id="KW-0963">Cytoplasm</keyword>
<keyword evidence="2 9" id="KW-0436">Ligase</keyword>
<comment type="caution">
    <text evidence="9">Lacks conserved residue(s) required for the propagation of feature annotation.</text>
</comment>
<dbReference type="Proteomes" id="UP001168883">
    <property type="component" value="Unassembled WGS sequence"/>
</dbReference>
<feature type="binding site" evidence="9">
    <location>
        <position position="65"/>
    </location>
    <ligand>
        <name>substrate</name>
    </ligand>
</feature>
<feature type="binding site" evidence="9">
    <location>
        <position position="40"/>
    </location>
    <ligand>
        <name>Mg(2+)</name>
        <dbReference type="ChEBI" id="CHEBI:18420"/>
    </ligand>
</feature>
<evidence type="ECO:0000313" key="12">
    <source>
        <dbReference type="Proteomes" id="UP001168883"/>
    </source>
</evidence>
<comment type="function">
    <text evidence="9">Catalyzes a mechanistically unusual reaction, the ATP-dependent insertion of CO2 between the N7 and N8 nitrogen atoms of 7,8-diaminopelargonic acid (DAPA, also called 7,8-diammoniononanoate) to form a ureido ring.</text>
</comment>
<comment type="catalytic activity">
    <reaction evidence="8">
        <text>(7R,8S)-8-amino-7-(carboxyamino)nonanoate + ATP = (4R,5S)-dethiobiotin + ADP + phosphate + H(+)</text>
        <dbReference type="Rhea" id="RHEA:63684"/>
        <dbReference type="ChEBI" id="CHEBI:15378"/>
        <dbReference type="ChEBI" id="CHEBI:30616"/>
        <dbReference type="ChEBI" id="CHEBI:43474"/>
        <dbReference type="ChEBI" id="CHEBI:149470"/>
        <dbReference type="ChEBI" id="CHEBI:149473"/>
        <dbReference type="ChEBI" id="CHEBI:456216"/>
    </reaction>
</comment>
<feature type="region of interest" description="Disordered" evidence="10">
    <location>
        <begin position="1"/>
        <end position="24"/>
    </location>
</feature>
<feature type="binding site" evidence="9">
    <location>
        <position position="75"/>
    </location>
    <ligand>
        <name>ATP</name>
        <dbReference type="ChEBI" id="CHEBI:30616"/>
    </ligand>
</feature>
<comment type="cofactor">
    <cofactor evidence="9">
        <name>Mg(2+)</name>
        <dbReference type="ChEBI" id="CHEBI:18420"/>
    </cofactor>
</comment>
<comment type="similarity">
    <text evidence="9">Belongs to the dethiobiotin synthetase family.</text>
</comment>
<dbReference type="EC" id="6.3.3.3" evidence="9"/>
<keyword evidence="7 9" id="KW-0460">Magnesium</keyword>
<feature type="compositionally biased region" description="Basic and acidic residues" evidence="10">
    <location>
        <begin position="10"/>
        <end position="19"/>
    </location>
</feature>
<dbReference type="PIRSF" id="PIRSF006755">
    <property type="entry name" value="DTB_synth"/>
    <property type="match status" value="1"/>
</dbReference>
<keyword evidence="12" id="KW-1185">Reference proteome</keyword>
<gene>
    <name evidence="9 11" type="primary">bioD</name>
    <name evidence="11" type="ORF">Q3C12_05765</name>
</gene>
<dbReference type="NCBIfam" id="TIGR00347">
    <property type="entry name" value="bioD"/>
    <property type="match status" value="1"/>
</dbReference>
<dbReference type="InterPro" id="IPR004472">
    <property type="entry name" value="DTB_synth_BioD"/>
</dbReference>
<feature type="binding site" evidence="9">
    <location>
        <begin position="229"/>
        <end position="231"/>
    </location>
    <ligand>
        <name>ATP</name>
        <dbReference type="ChEBI" id="CHEBI:30616"/>
    </ligand>
</feature>
<dbReference type="SUPFAM" id="SSF52540">
    <property type="entry name" value="P-loop containing nucleoside triphosphate hydrolases"/>
    <property type="match status" value="1"/>
</dbReference>
<keyword evidence="5 9" id="KW-0093">Biotin biosynthesis</keyword>